<dbReference type="AlphaFoldDB" id="A0A1M7J8L6"/>
<accession>A0A1M7J8L6</accession>
<evidence type="ECO:0000313" key="2">
    <source>
        <dbReference type="EMBL" id="SHM49334.1"/>
    </source>
</evidence>
<organism evidence="2 3">
    <name type="scientific">Paracoccus solventivorans</name>
    <dbReference type="NCBI Taxonomy" id="53463"/>
    <lineage>
        <taxon>Bacteria</taxon>
        <taxon>Pseudomonadati</taxon>
        <taxon>Pseudomonadota</taxon>
        <taxon>Alphaproteobacteria</taxon>
        <taxon>Rhodobacterales</taxon>
        <taxon>Paracoccaceae</taxon>
        <taxon>Paracoccus</taxon>
    </lineage>
</organism>
<reference evidence="3" key="1">
    <citation type="submission" date="2016-11" db="EMBL/GenBank/DDBJ databases">
        <authorList>
            <person name="Varghese N."/>
            <person name="Submissions S."/>
        </authorList>
    </citation>
    <scope>NUCLEOTIDE SEQUENCE [LARGE SCALE GENOMIC DNA]</scope>
    <source>
        <strain evidence="3">DSM 6637</strain>
    </source>
</reference>
<proteinExistence type="predicted"/>
<dbReference type="Proteomes" id="UP000184444">
    <property type="component" value="Unassembled WGS sequence"/>
</dbReference>
<evidence type="ECO:0000313" key="3">
    <source>
        <dbReference type="Proteomes" id="UP000184444"/>
    </source>
</evidence>
<feature type="non-terminal residue" evidence="2">
    <location>
        <position position="1"/>
    </location>
</feature>
<sequence length="147" mass="15814">RQIETRHPEPSIGSVNHACYHNGIPFMSSQPRPSRPAPGRRRPGFCPVGAQNGFSAENREAREIIPSGYVPLKDLAAINEAVNDGKTMDAAVAEWTEAHADLLSRRSHSRLSASTGSSRAAARAGRKPKTMPISVEDRNASTMVGAE</sequence>
<feature type="region of interest" description="Disordered" evidence="1">
    <location>
        <begin position="105"/>
        <end position="147"/>
    </location>
</feature>
<keyword evidence="3" id="KW-1185">Reference proteome</keyword>
<gene>
    <name evidence="2" type="ORF">SAMN05444389_1111</name>
</gene>
<feature type="compositionally biased region" description="Low complexity" evidence="1">
    <location>
        <begin position="110"/>
        <end position="123"/>
    </location>
</feature>
<evidence type="ECO:0000256" key="1">
    <source>
        <dbReference type="SAM" id="MobiDB-lite"/>
    </source>
</evidence>
<name>A0A1M7J8L6_9RHOB</name>
<feature type="region of interest" description="Disordered" evidence="1">
    <location>
        <begin position="23"/>
        <end position="53"/>
    </location>
</feature>
<dbReference type="STRING" id="53463.SAMN05444389_1111"/>
<protein>
    <submittedName>
        <fullName evidence="2">Uncharacterized protein</fullName>
    </submittedName>
</protein>
<dbReference type="EMBL" id="FRCK01000011">
    <property type="protein sequence ID" value="SHM49334.1"/>
    <property type="molecule type" value="Genomic_DNA"/>
</dbReference>